<feature type="transmembrane region" description="Helical" evidence="2">
    <location>
        <begin position="190"/>
        <end position="210"/>
    </location>
</feature>
<dbReference type="GO" id="GO:0055085">
    <property type="term" value="P:transmembrane transport"/>
    <property type="evidence" value="ECO:0007669"/>
    <property type="project" value="TreeGrafter"/>
</dbReference>
<feature type="transmembrane region" description="Helical" evidence="2">
    <location>
        <begin position="268"/>
        <end position="287"/>
    </location>
</feature>
<dbReference type="PANTHER" id="PTHR31145:SF6">
    <property type="entry name" value="INTEGRAL MEMBRANE PROTEIN (AFU_ORTHOLOGUE AFUA_7G01610)"/>
    <property type="match status" value="1"/>
</dbReference>
<dbReference type="AlphaFoldDB" id="A0A8I2YXF9"/>
<feature type="transmembrane region" description="Helical" evidence="2">
    <location>
        <begin position="631"/>
        <end position="650"/>
    </location>
</feature>
<feature type="region of interest" description="Disordered" evidence="1">
    <location>
        <begin position="917"/>
        <end position="946"/>
    </location>
</feature>
<evidence type="ECO:0000256" key="3">
    <source>
        <dbReference type="SAM" id="SignalP"/>
    </source>
</evidence>
<dbReference type="InterPro" id="IPR010308">
    <property type="entry name" value="TRP_C"/>
</dbReference>
<evidence type="ECO:0000313" key="5">
    <source>
        <dbReference type="EMBL" id="KAG6378977.1"/>
    </source>
</evidence>
<gene>
    <name evidence="5" type="ORF">JVT61DRAFT_13265</name>
</gene>
<dbReference type="EMBL" id="JAGFBS010000006">
    <property type="protein sequence ID" value="KAG6378977.1"/>
    <property type="molecule type" value="Genomic_DNA"/>
</dbReference>
<feature type="transmembrane region" description="Helical" evidence="2">
    <location>
        <begin position="575"/>
        <end position="595"/>
    </location>
</feature>
<feature type="compositionally biased region" description="Basic and acidic residues" evidence="1">
    <location>
        <begin position="992"/>
        <end position="1018"/>
    </location>
</feature>
<sequence>MIPSSLSTSGTALPTPILALVFLLLARPSFSQPATLVFNDCFTGDASRKMSVDTVYSQVTNDQTLNLTVIGDTAAVVINSNTSLAATLFLDTTTLTISTYKNEFFLCDIIRPPSPLPTLIPPNKTYCPIPVGQYAFSVSMPSNAKNLFTTMNTQLRALDTNEQEILCLTVATTPLQPGPLDSPYGTAHTIFWATVGLAITYFLIVGIARITAAWGRGLSRPGPGIWHRVQSTGFVLASAISGERLATSPALMRFCSPSLRDIMMHTQWCAALSMVAVQWPPFIYPLLSQTAWATLTYNVSLTPNSEHWNPLDVQSYNPPSTLADQLSDPNSVLYLNTSIPNSLFLLPPGTPSGMASFAWSVGVNPQNLFGICLTVFLAILAGITVISLFVWMIDLIFSRKSSSTSLPTSASKGRSPRHSAGSKDMLDNMVEETRSLNGHAHAYPTLRRRWLRPDFRSFHTSVLIGNLVRVLSIFHFPVTVFSVYEFSTANSSSSIALGALSFAVFSVILPALLLLRLSRTATSKLYDETRTLLSLGPLYNHFRPGSQLFSGLLLLSNLVNGVVIGGGQASGTAQAIVILVSEVVSALITSIWLPWGTGAGMSLISFLFCVARIVIAVLLVVLTPTVRVEHYLLLINISLIMSLFNQISIGSAAGGWVAYGILMVLCLVYLAFFLILLVKFTEALVRAFGRVGFDRSRRPVDSGLIGALTILGCCGTRKGGRARRAYKISEVRESYTVRDSGSFIPPVASFAKPAKGSASSHHSGPPASVLRPEHALRPYREDSDDDESAHIMGAWQPFPGPGYRVSSDRTESSPRTQTSNSGFSRVGGGRAHFDSPYAIVGGKEGSTLTFPSVERRGSGPGESPKAVPHEEGIPTPTTSVANVAARMPVLTNAGLHAGRTVSQTAIIVGELAAIATASGTQPESHPMVETGEKWSRGDNAANVDGSQPRKKFWFNIRRHRRHSDGLVLDDVEEDDYAVASSSKEPSRSFVVIRERRPMSSRPDPKAGQKPRQSLDDSSRPSFTGGTGRNS</sequence>
<keyword evidence="2" id="KW-0472">Membrane</keyword>
<organism evidence="5 6">
    <name type="scientific">Boletus reticuloceps</name>
    <dbReference type="NCBI Taxonomy" id="495285"/>
    <lineage>
        <taxon>Eukaryota</taxon>
        <taxon>Fungi</taxon>
        <taxon>Dikarya</taxon>
        <taxon>Basidiomycota</taxon>
        <taxon>Agaricomycotina</taxon>
        <taxon>Agaricomycetes</taxon>
        <taxon>Agaricomycetidae</taxon>
        <taxon>Boletales</taxon>
        <taxon>Boletineae</taxon>
        <taxon>Boletaceae</taxon>
        <taxon>Boletoideae</taxon>
        <taxon>Boletus</taxon>
    </lineage>
</organism>
<keyword evidence="3" id="KW-0732">Signal</keyword>
<keyword evidence="6" id="KW-1185">Reference proteome</keyword>
<feature type="compositionally biased region" description="Polar residues" evidence="1">
    <location>
        <begin position="813"/>
        <end position="823"/>
    </location>
</feature>
<dbReference type="Proteomes" id="UP000683000">
    <property type="component" value="Unassembled WGS sequence"/>
</dbReference>
<feature type="domain" description="TRP C-terminal" evidence="4">
    <location>
        <begin position="251"/>
        <end position="629"/>
    </location>
</feature>
<feature type="transmembrane region" description="Helical" evidence="2">
    <location>
        <begin position="457"/>
        <end position="475"/>
    </location>
</feature>
<evidence type="ECO:0000313" key="6">
    <source>
        <dbReference type="Proteomes" id="UP000683000"/>
    </source>
</evidence>
<keyword evidence="2" id="KW-1133">Transmembrane helix</keyword>
<evidence type="ECO:0000256" key="2">
    <source>
        <dbReference type="SAM" id="Phobius"/>
    </source>
</evidence>
<feature type="chain" id="PRO_5034525894" description="TRP C-terminal domain-containing protein" evidence="3">
    <location>
        <begin position="32"/>
        <end position="1030"/>
    </location>
</feature>
<name>A0A8I2YXF9_9AGAM</name>
<feature type="compositionally biased region" description="Low complexity" evidence="1">
    <location>
        <begin position="754"/>
        <end position="768"/>
    </location>
</feature>
<feature type="transmembrane region" description="Helical" evidence="2">
    <location>
        <begin position="601"/>
        <end position="622"/>
    </location>
</feature>
<keyword evidence="2" id="KW-0812">Transmembrane</keyword>
<feature type="region of interest" description="Disordered" evidence="1">
    <location>
        <begin position="977"/>
        <end position="1030"/>
    </location>
</feature>
<dbReference type="GO" id="GO:0016020">
    <property type="term" value="C:membrane"/>
    <property type="evidence" value="ECO:0007669"/>
    <property type="project" value="TreeGrafter"/>
</dbReference>
<evidence type="ECO:0000256" key="1">
    <source>
        <dbReference type="SAM" id="MobiDB-lite"/>
    </source>
</evidence>
<feature type="region of interest" description="Disordered" evidence="1">
    <location>
        <begin position="403"/>
        <end position="423"/>
    </location>
</feature>
<feature type="signal peptide" evidence="3">
    <location>
        <begin position="1"/>
        <end position="31"/>
    </location>
</feature>
<proteinExistence type="predicted"/>
<dbReference type="InterPro" id="IPR040241">
    <property type="entry name" value="TRP_Flc/Pkd2-like"/>
</dbReference>
<feature type="transmembrane region" description="Helical" evidence="2">
    <location>
        <begin position="495"/>
        <end position="515"/>
    </location>
</feature>
<feature type="region of interest" description="Disordered" evidence="1">
    <location>
        <begin position="779"/>
        <end position="875"/>
    </location>
</feature>
<feature type="region of interest" description="Disordered" evidence="1">
    <location>
        <begin position="754"/>
        <end position="773"/>
    </location>
</feature>
<evidence type="ECO:0000259" key="4">
    <source>
        <dbReference type="Pfam" id="PF06011"/>
    </source>
</evidence>
<dbReference type="OrthoDB" id="5312224at2759"/>
<feature type="compositionally biased region" description="Low complexity" evidence="1">
    <location>
        <begin position="403"/>
        <end position="412"/>
    </location>
</feature>
<feature type="transmembrane region" description="Helical" evidence="2">
    <location>
        <begin position="368"/>
        <end position="393"/>
    </location>
</feature>
<dbReference type="Pfam" id="PF06011">
    <property type="entry name" value="TRP"/>
    <property type="match status" value="1"/>
</dbReference>
<accession>A0A8I2YXF9</accession>
<dbReference type="PANTHER" id="PTHR31145">
    <property type="entry name" value="INTEGRAL MEMBRANE PROTEIN (AFU_ORTHOLOGUE AFUA_7G01610)"/>
    <property type="match status" value="1"/>
</dbReference>
<comment type="caution">
    <text evidence="5">The sequence shown here is derived from an EMBL/GenBank/DDBJ whole genome shotgun (WGS) entry which is preliminary data.</text>
</comment>
<feature type="transmembrane region" description="Helical" evidence="2">
    <location>
        <begin position="656"/>
        <end position="678"/>
    </location>
</feature>
<reference evidence="5" key="1">
    <citation type="submission" date="2021-03" db="EMBL/GenBank/DDBJ databases">
        <title>Evolutionary innovations through gain and loss of genes in the ectomycorrhizal Boletales.</title>
        <authorList>
            <person name="Wu G."/>
            <person name="Miyauchi S."/>
            <person name="Morin E."/>
            <person name="Yang Z.-L."/>
            <person name="Xu J."/>
            <person name="Martin F.M."/>
        </authorList>
    </citation>
    <scope>NUCLEOTIDE SEQUENCE</scope>
    <source>
        <strain evidence="5">BR01</strain>
    </source>
</reference>
<protein>
    <recommendedName>
        <fullName evidence="4">TRP C-terminal domain-containing protein</fullName>
    </recommendedName>
</protein>